<accession>A0A481Z0L1</accession>
<dbReference type="EMBL" id="MK500407">
    <property type="protein sequence ID" value="QBK89042.1"/>
    <property type="molecule type" value="Genomic_DNA"/>
</dbReference>
<evidence type="ECO:0000313" key="1">
    <source>
        <dbReference type="EMBL" id="QBK89042.1"/>
    </source>
</evidence>
<proteinExistence type="predicted"/>
<sequence>MSETFEVINNDDVLISKDMIGREMKLSAEQIAKYKIYSPGERWGTTYELYDSADEKYYSYKFQVQTCMGSKGFYYITIYKKDDILISKDMIGREMKLSSDQIAKYRIECHSSDRSSKENGLYDSIDKKYYSYKFQVRSRIWSEGFYYLTIHRKDDITKDMIGHEMKFSAEQISKYNVFFLGGRTSKKNELYDSKDPRYSSYKFQVRSCIGDSKGFYYLTIHRKDDITKDMISREMKLSAEQITKDMIGREMKLSAEQISKYNVCFPIGRSIIDRSSKENGLYDSIDKKYSSYKFQVRSCIGDSEGFYYITIHRKDDI</sequence>
<organism evidence="1">
    <name type="scientific">Mimivirus LCMiAC02</name>
    <dbReference type="NCBI Taxonomy" id="2506609"/>
    <lineage>
        <taxon>Viruses</taxon>
        <taxon>Varidnaviria</taxon>
        <taxon>Bamfordvirae</taxon>
        <taxon>Nucleocytoviricota</taxon>
        <taxon>Megaviricetes</taxon>
        <taxon>Imitervirales</taxon>
        <taxon>Mimiviridae</taxon>
        <taxon>Klosneuvirinae</taxon>
    </lineage>
</organism>
<name>A0A481Z0L1_9VIRU</name>
<gene>
    <name evidence="1" type="ORF">LCMiAC02_01350</name>
</gene>
<protein>
    <submittedName>
        <fullName evidence="1">Uncharacterized protein</fullName>
    </submittedName>
</protein>
<reference evidence="1" key="1">
    <citation type="journal article" date="2019" name="MBio">
        <title>Virus Genomes from Deep Sea Sediments Expand the Ocean Megavirome and Support Independent Origins of Viral Gigantism.</title>
        <authorList>
            <person name="Backstrom D."/>
            <person name="Yutin N."/>
            <person name="Jorgensen S.L."/>
            <person name="Dharamshi J."/>
            <person name="Homa F."/>
            <person name="Zaremba-Niedwiedzka K."/>
            <person name="Spang A."/>
            <person name="Wolf Y.I."/>
            <person name="Koonin E.V."/>
            <person name="Ettema T.J."/>
        </authorList>
    </citation>
    <scope>NUCLEOTIDE SEQUENCE</scope>
</reference>